<accession>A0ABW5M9X7</accession>
<dbReference type="EMBL" id="JBHULN010000014">
    <property type="protein sequence ID" value="MFD2573014.1"/>
    <property type="molecule type" value="Genomic_DNA"/>
</dbReference>
<evidence type="ECO:0000256" key="1">
    <source>
        <dbReference type="ARBA" id="ARBA00006484"/>
    </source>
</evidence>
<dbReference type="Pfam" id="PF00106">
    <property type="entry name" value="adh_short"/>
    <property type="match status" value="1"/>
</dbReference>
<dbReference type="Proteomes" id="UP001597469">
    <property type="component" value="Unassembled WGS sequence"/>
</dbReference>
<comment type="similarity">
    <text evidence="1 3">Belongs to the short-chain dehydrogenases/reductases (SDR) family.</text>
</comment>
<gene>
    <name evidence="4" type="ORF">ACFSUS_20395</name>
</gene>
<organism evidence="4 5">
    <name type="scientific">Spirosoma soli</name>
    <dbReference type="NCBI Taxonomy" id="1770529"/>
    <lineage>
        <taxon>Bacteria</taxon>
        <taxon>Pseudomonadati</taxon>
        <taxon>Bacteroidota</taxon>
        <taxon>Cytophagia</taxon>
        <taxon>Cytophagales</taxon>
        <taxon>Cytophagaceae</taxon>
        <taxon>Spirosoma</taxon>
    </lineage>
</organism>
<sequence length="279" mass="30733">MNNVVIITGASSGIGKESATLFARHGYRVFATARNVERMKDLAALGCVTIRLDVTDEESIQQAFKQIYAQTSRVDVLVNNAGFSQNGFFEELTPQHLRYQFEVNVFGLVRVTQMVLPKMREARQGRIINVGSVGGDFTTAGASAYHASKYALESLTDGLRQEVKNFGIDVVLVKPGGVETEFINNAASFYPKPIAGNPYGEMREKFQKMTETILDSANSSFPILKATEVAKAIFDSTTASRPRTRVRVGRTARMMPIMKGVLSDRAFDNMIMGQLGLNK</sequence>
<evidence type="ECO:0000313" key="4">
    <source>
        <dbReference type="EMBL" id="MFD2573014.1"/>
    </source>
</evidence>
<dbReference type="PRINTS" id="PR00081">
    <property type="entry name" value="GDHRDH"/>
</dbReference>
<keyword evidence="2" id="KW-0560">Oxidoreductase</keyword>
<evidence type="ECO:0000256" key="2">
    <source>
        <dbReference type="ARBA" id="ARBA00023002"/>
    </source>
</evidence>
<protein>
    <submittedName>
        <fullName evidence="4">SDR family NAD(P)-dependent oxidoreductase</fullName>
    </submittedName>
</protein>
<keyword evidence="5" id="KW-1185">Reference proteome</keyword>
<reference evidence="5" key="1">
    <citation type="journal article" date="2019" name="Int. J. Syst. Evol. Microbiol.">
        <title>The Global Catalogue of Microorganisms (GCM) 10K type strain sequencing project: providing services to taxonomists for standard genome sequencing and annotation.</title>
        <authorList>
            <consortium name="The Broad Institute Genomics Platform"/>
            <consortium name="The Broad Institute Genome Sequencing Center for Infectious Disease"/>
            <person name="Wu L."/>
            <person name="Ma J."/>
        </authorList>
    </citation>
    <scope>NUCLEOTIDE SEQUENCE [LARGE SCALE GENOMIC DNA]</scope>
    <source>
        <strain evidence="5">KCTC 42805</strain>
    </source>
</reference>
<dbReference type="InterPro" id="IPR036291">
    <property type="entry name" value="NAD(P)-bd_dom_sf"/>
</dbReference>
<dbReference type="Gene3D" id="3.40.50.720">
    <property type="entry name" value="NAD(P)-binding Rossmann-like Domain"/>
    <property type="match status" value="1"/>
</dbReference>
<dbReference type="InterPro" id="IPR002347">
    <property type="entry name" value="SDR_fam"/>
</dbReference>
<proteinExistence type="inferred from homology"/>
<evidence type="ECO:0000313" key="5">
    <source>
        <dbReference type="Proteomes" id="UP001597469"/>
    </source>
</evidence>
<dbReference type="PANTHER" id="PTHR44169:SF6">
    <property type="entry name" value="NADPH-DEPENDENT 1-ACYLDIHYDROXYACETONE PHOSPHATE REDUCTASE"/>
    <property type="match status" value="1"/>
</dbReference>
<dbReference type="CDD" id="cd05374">
    <property type="entry name" value="17beta-HSD-like_SDR_c"/>
    <property type="match status" value="1"/>
</dbReference>
<evidence type="ECO:0000256" key="3">
    <source>
        <dbReference type="RuleBase" id="RU000363"/>
    </source>
</evidence>
<dbReference type="SUPFAM" id="SSF51735">
    <property type="entry name" value="NAD(P)-binding Rossmann-fold domains"/>
    <property type="match status" value="1"/>
</dbReference>
<dbReference type="PRINTS" id="PR00080">
    <property type="entry name" value="SDRFAMILY"/>
</dbReference>
<comment type="caution">
    <text evidence="4">The sequence shown here is derived from an EMBL/GenBank/DDBJ whole genome shotgun (WGS) entry which is preliminary data.</text>
</comment>
<dbReference type="PANTHER" id="PTHR44169">
    <property type="entry name" value="NADPH-DEPENDENT 1-ACYLDIHYDROXYACETONE PHOSPHATE REDUCTASE"/>
    <property type="match status" value="1"/>
</dbReference>
<dbReference type="RefSeq" id="WP_381525609.1">
    <property type="nucleotide sequence ID" value="NZ_JBHULN010000014.1"/>
</dbReference>
<name>A0ABW5M9X7_9BACT</name>